<dbReference type="EMBL" id="EQ999981">
    <property type="protein sequence ID" value="EEQ92568.2"/>
    <property type="molecule type" value="Genomic_DNA"/>
</dbReference>
<keyword evidence="3" id="KW-1185">Reference proteome</keyword>
<organism evidence="2 3">
    <name type="scientific">Ajellomyces dermatitidis (strain ER-3 / ATCC MYA-2586)</name>
    <name type="common">Blastomyces dermatitidis</name>
    <dbReference type="NCBI Taxonomy" id="559297"/>
    <lineage>
        <taxon>Eukaryota</taxon>
        <taxon>Fungi</taxon>
        <taxon>Dikarya</taxon>
        <taxon>Ascomycota</taxon>
        <taxon>Pezizomycotina</taxon>
        <taxon>Eurotiomycetes</taxon>
        <taxon>Eurotiomycetidae</taxon>
        <taxon>Onygenales</taxon>
        <taxon>Ajellomycetaceae</taxon>
        <taxon>Blastomyces</taxon>
    </lineage>
</organism>
<proteinExistence type="predicted"/>
<reference evidence="3" key="1">
    <citation type="journal article" date="2015" name="PLoS Genet.">
        <title>The dynamic genome and transcriptome of the human fungal pathogen Blastomyces and close relative Emmonsia.</title>
        <authorList>
            <person name="Munoz J.F."/>
            <person name="Gauthier G.M."/>
            <person name="Desjardins C.A."/>
            <person name="Gallo J.E."/>
            <person name="Holder J."/>
            <person name="Sullivan T.D."/>
            <person name="Marty A.J."/>
            <person name="Carmen J.C."/>
            <person name="Chen Z."/>
            <person name="Ding L."/>
            <person name="Gujja S."/>
            <person name="Magrini V."/>
            <person name="Misas E."/>
            <person name="Mitreva M."/>
            <person name="Priest M."/>
            <person name="Saif S."/>
            <person name="Whiston E.A."/>
            <person name="Young S."/>
            <person name="Zeng Q."/>
            <person name="Goldman W.E."/>
            <person name="Mardis E.R."/>
            <person name="Taylor J.W."/>
            <person name="McEwen J.G."/>
            <person name="Clay O.K."/>
            <person name="Klein B.S."/>
            <person name="Cuomo C.A."/>
        </authorList>
    </citation>
    <scope>NUCLEOTIDE SEQUENCE [LARGE SCALE GENOMIC DNA]</scope>
    <source>
        <strain evidence="3">ER-3 / ATCC MYA-2586</strain>
    </source>
</reference>
<gene>
    <name evidence="2" type="ORF">BDCG_07688</name>
</gene>
<evidence type="ECO:0000256" key="1">
    <source>
        <dbReference type="SAM" id="MobiDB-lite"/>
    </source>
</evidence>
<accession>A0ABP2F644</accession>
<feature type="region of interest" description="Disordered" evidence="1">
    <location>
        <begin position="23"/>
        <end position="50"/>
    </location>
</feature>
<evidence type="ECO:0000313" key="3">
    <source>
        <dbReference type="Proteomes" id="UP000002039"/>
    </source>
</evidence>
<sequence>MNEQSSWSDTGITACRAKQHVRQSQSILSSRYPDVSSQSSEDKSQHSKEVEPLRGFLRPLIIAEIVEVNVREHVTTNV</sequence>
<dbReference type="Proteomes" id="UP000002039">
    <property type="component" value="Unassembled WGS sequence"/>
</dbReference>
<feature type="compositionally biased region" description="Basic and acidic residues" evidence="1">
    <location>
        <begin position="40"/>
        <end position="50"/>
    </location>
</feature>
<protein>
    <submittedName>
        <fullName evidence="2">Uncharacterized protein</fullName>
    </submittedName>
</protein>
<dbReference type="RefSeq" id="XP_045278866.1">
    <property type="nucleotide sequence ID" value="XM_045423477.1"/>
</dbReference>
<name>A0ABP2F644_AJEDR</name>
<evidence type="ECO:0000313" key="2">
    <source>
        <dbReference type="EMBL" id="EEQ92568.2"/>
    </source>
</evidence>
<dbReference type="GeneID" id="69029381"/>